<feature type="compositionally biased region" description="Basic residues" evidence="1">
    <location>
        <begin position="237"/>
        <end position="247"/>
    </location>
</feature>
<evidence type="ECO:0000259" key="2">
    <source>
        <dbReference type="Pfam" id="PF03732"/>
    </source>
</evidence>
<dbReference type="PANTHER" id="PTHR33223">
    <property type="entry name" value="CCHC-TYPE DOMAIN-CONTAINING PROTEIN"/>
    <property type="match status" value="1"/>
</dbReference>
<evidence type="ECO:0000256" key="1">
    <source>
        <dbReference type="SAM" id="MobiDB-lite"/>
    </source>
</evidence>
<feature type="compositionally biased region" description="Basic and acidic residues" evidence="1">
    <location>
        <begin position="500"/>
        <end position="520"/>
    </location>
</feature>
<reference evidence="3" key="1">
    <citation type="submission" date="2023-07" db="EMBL/GenBank/DDBJ databases">
        <title>A chromosome-level genome assembly of Lolium multiflorum.</title>
        <authorList>
            <person name="Chen Y."/>
            <person name="Copetti D."/>
            <person name="Kolliker R."/>
            <person name="Studer B."/>
        </authorList>
    </citation>
    <scope>NUCLEOTIDE SEQUENCE</scope>
    <source>
        <strain evidence="3">02402/16</strain>
        <tissue evidence="3">Leaf</tissue>
    </source>
</reference>
<name>A0AAD8W6L7_LOLMU</name>
<keyword evidence="4" id="KW-1185">Reference proteome</keyword>
<dbReference type="Proteomes" id="UP001231189">
    <property type="component" value="Unassembled WGS sequence"/>
</dbReference>
<dbReference type="AlphaFoldDB" id="A0AAD8W6L7"/>
<feature type="region of interest" description="Disordered" evidence="1">
    <location>
        <begin position="480"/>
        <end position="539"/>
    </location>
</feature>
<feature type="region of interest" description="Disordered" evidence="1">
    <location>
        <begin position="223"/>
        <end position="264"/>
    </location>
</feature>
<accession>A0AAD8W6L7</accession>
<feature type="region of interest" description="Disordered" evidence="1">
    <location>
        <begin position="574"/>
        <end position="593"/>
    </location>
</feature>
<dbReference type="EMBL" id="JAUUTY010000004">
    <property type="protein sequence ID" value="KAK1645676.1"/>
    <property type="molecule type" value="Genomic_DNA"/>
</dbReference>
<dbReference type="InterPro" id="IPR005162">
    <property type="entry name" value="Retrotrans_gag_dom"/>
</dbReference>
<gene>
    <name evidence="3" type="ORF">QYE76_063481</name>
</gene>
<dbReference type="PANTHER" id="PTHR33223:SF10">
    <property type="entry name" value="AMINOTRANSFERASE-LIKE PLANT MOBILE DOMAIN-CONTAINING PROTEIN"/>
    <property type="match status" value="1"/>
</dbReference>
<feature type="region of interest" description="Disordered" evidence="1">
    <location>
        <begin position="279"/>
        <end position="338"/>
    </location>
</feature>
<evidence type="ECO:0000313" key="3">
    <source>
        <dbReference type="EMBL" id="KAK1645676.1"/>
    </source>
</evidence>
<organism evidence="3 4">
    <name type="scientific">Lolium multiflorum</name>
    <name type="common">Italian ryegrass</name>
    <name type="synonym">Lolium perenne subsp. multiflorum</name>
    <dbReference type="NCBI Taxonomy" id="4521"/>
    <lineage>
        <taxon>Eukaryota</taxon>
        <taxon>Viridiplantae</taxon>
        <taxon>Streptophyta</taxon>
        <taxon>Embryophyta</taxon>
        <taxon>Tracheophyta</taxon>
        <taxon>Spermatophyta</taxon>
        <taxon>Magnoliopsida</taxon>
        <taxon>Liliopsida</taxon>
        <taxon>Poales</taxon>
        <taxon>Poaceae</taxon>
        <taxon>BOP clade</taxon>
        <taxon>Pooideae</taxon>
        <taxon>Poodae</taxon>
        <taxon>Poeae</taxon>
        <taxon>Poeae Chloroplast Group 2 (Poeae type)</taxon>
        <taxon>Loliodinae</taxon>
        <taxon>Loliinae</taxon>
        <taxon>Lolium</taxon>
    </lineage>
</organism>
<feature type="compositionally biased region" description="Basic and acidic residues" evidence="1">
    <location>
        <begin position="279"/>
        <end position="288"/>
    </location>
</feature>
<feature type="domain" description="Retrotransposon gag" evidence="2">
    <location>
        <begin position="347"/>
        <end position="420"/>
    </location>
</feature>
<sequence>MDACAYLEEPIIMTFGEFRFGVNKEGSYRLEVPISSEFSAVDSNFSSSDEEFSSPRFVDSKASGKLAKIFSNTSFESSADSFISSDSDSVDSFNFIDKSAAIGKVFTTLYDGVTNPDKNQCAKYHQIYAIEGAGRSEPETSEAFDDLGNPYVDPADLRHGLGTKYVGSSPRERVQLPQEAWDRAAKAMDGSEPMTTTATVQELQAYQYRLARRLQQHLPKKILDKIVHDPPQQFKTPKNKWSKRHSSPSKGGQSATRKKGASTLTRSCRRRYVWAPVFHEKSSKDSSPKRVQATRKFQEIRRPARSRGLARGLSRDGKAGRRNQSNSYAKYPSSPERCREILDKETPPNSIDSWDNFEDIFVKNFRSTCKKPASLEELRACRQKHDESMRKYIQRWNIIKNSAEDISDERAIDAFVAGIRRGDFVEDLGRTNPKTISALMEIANKWADGEDAIYNKRHRSPEEDRGQNYQNRRRFSRQFYNNDAPGHISAGFRGNPGGNSRDDYQRSNEHQGDNRGDSRGNRQNSGPRFQRPYVSPEEMMNGPCQMHFYLDNNGKRQSGHLQKDCRNFQAMCEPQESQMPKPQIETPRGQGARSTFHLLPQLRTKIGTSLE</sequence>
<protein>
    <recommendedName>
        <fullName evidence="2">Retrotransposon gag domain-containing protein</fullName>
    </recommendedName>
</protein>
<comment type="caution">
    <text evidence="3">The sequence shown here is derived from an EMBL/GenBank/DDBJ whole genome shotgun (WGS) entry which is preliminary data.</text>
</comment>
<dbReference type="Pfam" id="PF03732">
    <property type="entry name" value="Retrotrans_gag"/>
    <property type="match status" value="1"/>
</dbReference>
<evidence type="ECO:0000313" key="4">
    <source>
        <dbReference type="Proteomes" id="UP001231189"/>
    </source>
</evidence>
<proteinExistence type="predicted"/>